<gene>
    <name evidence="2" type="ORF">P409_27830</name>
</gene>
<dbReference type="InterPro" id="IPR003768">
    <property type="entry name" value="ScpA"/>
</dbReference>
<sequence>MLEDWSKADAPPVTSREDAAFILKFESYEGPIDLLLEQAREQKVDLTQISILALADQYLAFVERARRLSLELAAHYLVMAAWLAYLKSRLLLPAPPGDDEPSGAELAEALAFQLRRLNAMREAGQALMARPQLGHDLFARGAAEEDEATPTPVWAVSLYDLLKAYAEHWRAKAAAEGSLRIEASVLFSPEQALERMEAMLGRFPNWTTLAAFLPPMTGSPLVRRSALASTFVATLELAKSGRLAIRQDGLFGPIWLKAQAAAETTTDE</sequence>
<dbReference type="EMBL" id="JANX01000539">
    <property type="protein sequence ID" value="KGM31328.1"/>
    <property type="molecule type" value="Genomic_DNA"/>
</dbReference>
<dbReference type="AlphaFoldDB" id="A0A0A0D0H5"/>
<protein>
    <recommendedName>
        <fullName evidence="1">Segregation and condensation protein A</fullName>
    </recommendedName>
</protein>
<comment type="caution">
    <text evidence="2">The sequence shown here is derived from an EMBL/GenBank/DDBJ whole genome shotgun (WGS) entry which is preliminary data.</text>
</comment>
<dbReference type="PANTHER" id="PTHR33969:SF2">
    <property type="entry name" value="SEGREGATION AND CONDENSATION PROTEIN A"/>
    <property type="match status" value="1"/>
</dbReference>
<dbReference type="OrthoDB" id="9793741at2"/>
<dbReference type="Proteomes" id="UP000029995">
    <property type="component" value="Unassembled WGS sequence"/>
</dbReference>
<proteinExistence type="predicted"/>
<name>A0A0A0D0H5_9PROT</name>
<dbReference type="Gene3D" id="6.10.250.2410">
    <property type="match status" value="1"/>
</dbReference>
<evidence type="ECO:0000256" key="1">
    <source>
        <dbReference type="ARBA" id="ARBA00044777"/>
    </source>
</evidence>
<reference evidence="2 3" key="1">
    <citation type="submission" date="2014-01" db="EMBL/GenBank/DDBJ databases">
        <title>Genome sequence determination for a cystic fibrosis isolate, Inquilinus limosus.</title>
        <authorList>
            <person name="Pino M."/>
            <person name="Di Conza J."/>
            <person name="Gutkind G."/>
        </authorList>
    </citation>
    <scope>NUCLEOTIDE SEQUENCE [LARGE SCALE GENOMIC DNA]</scope>
    <source>
        <strain evidence="2 3">MP06</strain>
    </source>
</reference>
<organism evidence="2 3">
    <name type="scientific">Inquilinus limosus MP06</name>
    <dbReference type="NCBI Taxonomy" id="1398085"/>
    <lineage>
        <taxon>Bacteria</taxon>
        <taxon>Pseudomonadati</taxon>
        <taxon>Pseudomonadota</taxon>
        <taxon>Alphaproteobacteria</taxon>
        <taxon>Rhodospirillales</taxon>
        <taxon>Rhodospirillaceae</taxon>
        <taxon>Inquilinus</taxon>
    </lineage>
</organism>
<evidence type="ECO:0000313" key="3">
    <source>
        <dbReference type="Proteomes" id="UP000029995"/>
    </source>
</evidence>
<dbReference type="PANTHER" id="PTHR33969">
    <property type="entry name" value="SEGREGATION AND CONDENSATION PROTEIN A"/>
    <property type="match status" value="1"/>
</dbReference>
<accession>A0A0A0D0H5</accession>
<evidence type="ECO:0000313" key="2">
    <source>
        <dbReference type="EMBL" id="KGM31328.1"/>
    </source>
</evidence>
<dbReference type="Pfam" id="PF02616">
    <property type="entry name" value="SMC_ScpA"/>
    <property type="match status" value="1"/>
</dbReference>
<dbReference type="RefSeq" id="WP_034846068.1">
    <property type="nucleotide sequence ID" value="NZ_JANX01000539.1"/>
</dbReference>